<reference evidence="1" key="1">
    <citation type="journal article" date="2021" name="Microb. Physiol.">
        <title>Proteogenomic Insights into the Physiology of Marine, Sulfate-Reducing, Filamentous Desulfonema limicola and Desulfonema magnum.</title>
        <authorList>
            <person name="Schnaars V."/>
            <person name="Wohlbrand L."/>
            <person name="Scheve S."/>
            <person name="Hinrichs C."/>
            <person name="Reinhardt R."/>
            <person name="Rabus R."/>
        </authorList>
    </citation>
    <scope>NUCLEOTIDE SEQUENCE</scope>
    <source>
        <strain evidence="1">4be13</strain>
    </source>
</reference>
<dbReference type="KEGG" id="dmm:dnm_089610"/>
<organism evidence="1 2">
    <name type="scientific">Desulfonema magnum</name>
    <dbReference type="NCBI Taxonomy" id="45655"/>
    <lineage>
        <taxon>Bacteria</taxon>
        <taxon>Pseudomonadati</taxon>
        <taxon>Thermodesulfobacteriota</taxon>
        <taxon>Desulfobacteria</taxon>
        <taxon>Desulfobacterales</taxon>
        <taxon>Desulfococcaceae</taxon>
        <taxon>Desulfonema</taxon>
    </lineage>
</organism>
<dbReference type="RefSeq" id="WP_207680056.1">
    <property type="nucleotide sequence ID" value="NZ_CP061800.1"/>
</dbReference>
<evidence type="ECO:0000313" key="2">
    <source>
        <dbReference type="Proteomes" id="UP000663722"/>
    </source>
</evidence>
<protein>
    <submittedName>
        <fullName evidence="1">Uncharacterized protein associated with anaerobic p-cresol degradation gene cluster</fullName>
    </submittedName>
</protein>
<evidence type="ECO:0000313" key="1">
    <source>
        <dbReference type="EMBL" id="QTA92868.1"/>
    </source>
</evidence>
<accession>A0A975BWZ5</accession>
<dbReference type="EMBL" id="CP061800">
    <property type="protein sequence ID" value="QTA92868.1"/>
    <property type="molecule type" value="Genomic_DNA"/>
</dbReference>
<gene>
    <name evidence="1" type="ORF">dnm_089610</name>
</gene>
<dbReference type="AlphaFoldDB" id="A0A975BWZ5"/>
<dbReference type="InterPro" id="IPR025191">
    <property type="entry name" value="DUF4125"/>
</dbReference>
<dbReference type="Pfam" id="PF13526">
    <property type="entry name" value="DUF4125"/>
    <property type="match status" value="1"/>
</dbReference>
<sequence length="192" mass="22436">MGLIIMDNQNLIQYILDIEWDMFSRVQSASPASCQNSPDTFRKIRASIYDAWTKEMLESYLNDLKIAQERGRNLLTEKYARMDNLIPPLKSHPLMDHIVEIETTWQEEIRNKYPAIYYHTCRSTDPSGDGSNFSVYLRSELETYSDQTIQLYYKNVKTAADKGENLALLMLRRMVTEGGYRDLDHAETYLSR</sequence>
<proteinExistence type="predicted"/>
<dbReference type="Proteomes" id="UP000663722">
    <property type="component" value="Chromosome"/>
</dbReference>
<name>A0A975BWZ5_9BACT</name>
<keyword evidence="2" id="KW-1185">Reference proteome</keyword>